<dbReference type="Proteomes" id="UP000019226">
    <property type="component" value="Chromosome"/>
</dbReference>
<accession>A0ABM5PRM7</accession>
<dbReference type="RefSeq" id="WP_025387954.1">
    <property type="nucleotide sequence ID" value="NZ_CP004350.1"/>
</dbReference>
<evidence type="ECO:0000313" key="2">
    <source>
        <dbReference type="EMBL" id="AHI20653.1"/>
    </source>
</evidence>
<dbReference type="SMART" id="SM00530">
    <property type="entry name" value="HTH_XRE"/>
    <property type="match status" value="1"/>
</dbReference>
<reference evidence="3" key="1">
    <citation type="submission" date="2013-02" db="EMBL/GenBank/DDBJ databases">
        <title>The complete genome sequence of Corynebacterium casei LMG S-19264 (=DSM 44701).</title>
        <authorList>
            <person name="Ruckert C."/>
            <person name="Albersmeier A."/>
            <person name="Kalinowski J."/>
        </authorList>
    </citation>
    <scope>NUCLEOTIDE SEQUENCE [LARGE SCALE GENOMIC DNA]</scope>
    <source>
        <strain evidence="3">LMG S-19264</strain>
    </source>
</reference>
<feature type="domain" description="HTH cro/C1-type" evidence="1">
    <location>
        <begin position="16"/>
        <end position="70"/>
    </location>
</feature>
<dbReference type="PANTHER" id="PTHR43236:SF2">
    <property type="entry name" value="BLL0069 PROTEIN"/>
    <property type="match status" value="1"/>
</dbReference>
<dbReference type="EMBL" id="CP004350">
    <property type="protein sequence ID" value="AHI20653.1"/>
    <property type="molecule type" value="Genomic_DNA"/>
</dbReference>
<dbReference type="PROSITE" id="PS50943">
    <property type="entry name" value="HTH_CROC1"/>
    <property type="match status" value="1"/>
</dbReference>
<organism evidence="2 3">
    <name type="scientific">Corynebacterium casei LMG S-19264</name>
    <dbReference type="NCBI Taxonomy" id="1285583"/>
    <lineage>
        <taxon>Bacteria</taxon>
        <taxon>Bacillati</taxon>
        <taxon>Actinomycetota</taxon>
        <taxon>Actinomycetes</taxon>
        <taxon>Mycobacteriales</taxon>
        <taxon>Corynebacteriaceae</taxon>
        <taxon>Corynebacterium</taxon>
    </lineage>
</organism>
<proteinExistence type="predicted"/>
<dbReference type="Pfam" id="PF01381">
    <property type="entry name" value="HTH_3"/>
    <property type="match status" value="1"/>
</dbReference>
<dbReference type="InterPro" id="IPR013430">
    <property type="entry name" value="Toxin_antidote_HigA"/>
</dbReference>
<dbReference type="InterPro" id="IPR001387">
    <property type="entry name" value="Cro/C1-type_HTH"/>
</dbReference>
<dbReference type="SUPFAM" id="SSF47413">
    <property type="entry name" value="lambda repressor-like DNA-binding domains"/>
    <property type="match status" value="1"/>
</dbReference>
<dbReference type="Gene3D" id="1.10.260.40">
    <property type="entry name" value="lambda repressor-like DNA-binding domains"/>
    <property type="match status" value="1"/>
</dbReference>
<dbReference type="CDD" id="cd00093">
    <property type="entry name" value="HTH_XRE"/>
    <property type="match status" value="1"/>
</dbReference>
<dbReference type="NCBIfam" id="TIGR02607">
    <property type="entry name" value="antidote_HigA"/>
    <property type="match status" value="1"/>
</dbReference>
<dbReference type="Gene3D" id="1.10.10.2910">
    <property type="match status" value="1"/>
</dbReference>
<sequence length="364" mass="40479">MNTVVAAERFPAGEFLADELDERGWSQADFAEVLGRPAQFVSEIISGKKEITRESAAQIGTALGTSAEFWLNLQDSYFLWKQSQDAQTQHNLDEVRIRAQIRDLAPISHLVKRGFVRSKDPTDQAKEVLNLFGKSSFEDPSPTKFVARRSNNEESITVLQESWAACVRASAERLEVSTYSPKALRELAETLSARTKDPNAFAEFQKVFAEVGVKLVYVESFPGGKLDGCAQLVNGHPTIGLSGRGKRLDKVFFTLLHEVAHVLLGHVSDDSEVILDDLSSESDSIEDEADRLAAQLAISDPLQDVPERISADWVEAKSEDLAIHPILLIGRLQKESRLSWKSTLTRNAPTVIKQLEEWKAPRPQ</sequence>
<dbReference type="GeneID" id="82878208"/>
<dbReference type="InterPro" id="IPR010982">
    <property type="entry name" value="Lambda_DNA-bd_dom_sf"/>
</dbReference>
<dbReference type="PANTHER" id="PTHR43236">
    <property type="entry name" value="ANTITOXIN HIGA1"/>
    <property type="match status" value="1"/>
</dbReference>
<evidence type="ECO:0000259" key="1">
    <source>
        <dbReference type="PROSITE" id="PS50943"/>
    </source>
</evidence>
<gene>
    <name evidence="2" type="ORF">CCASEI_10490</name>
</gene>
<keyword evidence="3" id="KW-1185">Reference proteome</keyword>
<dbReference type="InterPro" id="IPR052345">
    <property type="entry name" value="Rad_response_metalloprotease"/>
</dbReference>
<protein>
    <submittedName>
        <fullName evidence="2">XRE family plasmid maintenance system antidote protein</fullName>
    </submittedName>
</protein>
<name>A0ABM5PRM7_9CORY</name>
<evidence type="ECO:0000313" key="3">
    <source>
        <dbReference type="Proteomes" id="UP000019226"/>
    </source>
</evidence>